<reference evidence="1" key="1">
    <citation type="journal article" date="2015" name="Nature">
        <title>Complex archaea that bridge the gap between prokaryotes and eukaryotes.</title>
        <authorList>
            <person name="Spang A."/>
            <person name="Saw J.H."/>
            <person name="Jorgensen S.L."/>
            <person name="Zaremba-Niedzwiedzka K."/>
            <person name="Martijn J."/>
            <person name="Lind A.E."/>
            <person name="van Eijk R."/>
            <person name="Schleper C."/>
            <person name="Guy L."/>
            <person name="Ettema T.J."/>
        </authorList>
    </citation>
    <scope>NUCLEOTIDE SEQUENCE</scope>
</reference>
<dbReference type="AlphaFoldDB" id="A0A0F8Z3U2"/>
<protein>
    <submittedName>
        <fullName evidence="1">Uncharacterized protein</fullName>
    </submittedName>
</protein>
<comment type="caution">
    <text evidence="1">The sequence shown here is derived from an EMBL/GenBank/DDBJ whole genome shotgun (WGS) entry which is preliminary data.</text>
</comment>
<sequence length="67" mass="8059">MCLDCMSMCFIDQITSDVREFVGKNKLQKARILDVLIKILKELKKSTKLLREIRDTLDNMWRERMPR</sequence>
<dbReference type="EMBL" id="LAZR01049983">
    <property type="protein sequence ID" value="KKK88363.1"/>
    <property type="molecule type" value="Genomic_DNA"/>
</dbReference>
<proteinExistence type="predicted"/>
<accession>A0A0F8Z3U2</accession>
<gene>
    <name evidence="1" type="ORF">LCGC14_2743870</name>
</gene>
<organism evidence="1">
    <name type="scientific">marine sediment metagenome</name>
    <dbReference type="NCBI Taxonomy" id="412755"/>
    <lineage>
        <taxon>unclassified sequences</taxon>
        <taxon>metagenomes</taxon>
        <taxon>ecological metagenomes</taxon>
    </lineage>
</organism>
<evidence type="ECO:0000313" key="1">
    <source>
        <dbReference type="EMBL" id="KKK88363.1"/>
    </source>
</evidence>
<name>A0A0F8Z3U2_9ZZZZ</name>